<evidence type="ECO:0000259" key="7">
    <source>
        <dbReference type="Pfam" id="PF25967"/>
    </source>
</evidence>
<feature type="signal peptide" evidence="4">
    <location>
        <begin position="1"/>
        <end position="30"/>
    </location>
</feature>
<accession>A0ABT1G6G8</accession>
<comment type="similarity">
    <text evidence="2">Belongs to the membrane fusion protein (MFP) (TC 8.A.1) family.</text>
</comment>
<feature type="domain" description="Multidrug resistance protein MdtA-like C-terminal permuted SH3" evidence="7">
    <location>
        <begin position="303"/>
        <end position="362"/>
    </location>
</feature>
<keyword evidence="4" id="KW-0732">Signal</keyword>
<evidence type="ECO:0000256" key="1">
    <source>
        <dbReference type="ARBA" id="ARBA00004519"/>
    </source>
</evidence>
<dbReference type="PROSITE" id="PS51257">
    <property type="entry name" value="PROKAR_LIPOPROTEIN"/>
    <property type="match status" value="1"/>
</dbReference>
<dbReference type="RefSeq" id="WP_253445911.1">
    <property type="nucleotide sequence ID" value="NZ_JALJYF010000001.1"/>
</dbReference>
<reference evidence="8 9" key="1">
    <citation type="submission" date="2022-03" db="EMBL/GenBank/DDBJ databases">
        <title>Genomic Encyclopedia of Type Strains, Phase III (KMG-III): the genomes of soil and plant-associated and newly described type strains.</title>
        <authorList>
            <person name="Whitman W."/>
        </authorList>
    </citation>
    <scope>NUCLEOTIDE SEQUENCE [LARGE SCALE GENOMIC DNA]</scope>
    <source>
        <strain evidence="8 9">BSker1</strain>
    </source>
</reference>
<comment type="caution">
    <text evidence="8">The sequence shown here is derived from an EMBL/GenBank/DDBJ whole genome shotgun (WGS) entry which is preliminary data.</text>
</comment>
<dbReference type="Pfam" id="PF25917">
    <property type="entry name" value="BSH_RND"/>
    <property type="match status" value="1"/>
</dbReference>
<dbReference type="InterPro" id="IPR058627">
    <property type="entry name" value="MdtA-like_C"/>
</dbReference>
<evidence type="ECO:0000259" key="5">
    <source>
        <dbReference type="Pfam" id="PF25917"/>
    </source>
</evidence>
<dbReference type="EMBL" id="JALJYF010000001">
    <property type="protein sequence ID" value="MCP1726898.1"/>
    <property type="molecule type" value="Genomic_DNA"/>
</dbReference>
<feature type="domain" description="Multidrug resistance protein MdtA-like barrel-sandwich hybrid" evidence="5">
    <location>
        <begin position="72"/>
        <end position="212"/>
    </location>
</feature>
<evidence type="ECO:0000256" key="3">
    <source>
        <dbReference type="SAM" id="MobiDB-lite"/>
    </source>
</evidence>
<keyword evidence="9" id="KW-1185">Reference proteome</keyword>
<evidence type="ECO:0000313" key="9">
    <source>
        <dbReference type="Proteomes" id="UP001523550"/>
    </source>
</evidence>
<name>A0ABT1G6G8_9GAMM</name>
<gene>
    <name evidence="8" type="ORF">J2T60_000863</name>
</gene>
<sequence length="404" mass="45497">MPRQFRILLNPHYLLLLIAAISLVFLSACASESDEESVENEERVFELPVREIEYRTPVINRTYPGRTEGMRWVEVRAQVSGVLQQRTYSEGDLVERDDVLFHIDPNRYSVEVQQASAELERARAAERQAEREWQLVSGLYEEDAITERERNETLSQLETAQANVALTEAALEARQIDLNYSQVRTPIEGIAGMEERSEGNLIQAGDLLTTVVQMDPIQVPFSIPEDHIRAFGSQIRNATVDVFMTLPDGHQYGMPGRVDFVGSRVDEQTGTVNMRAVFPNPDGEIIPGQFVRLTLSQLLLERVIRVPQRAVVRGRHGPMIYVLDDEDRALQRSVRLGAELEDQVVIVDGLVEGDRVVVDGLGSLSEGQKVDPEPEETEESTEPEQEGDDREQKSTDENNSEGED</sequence>
<dbReference type="Proteomes" id="UP001523550">
    <property type="component" value="Unassembled WGS sequence"/>
</dbReference>
<dbReference type="Pfam" id="PF25944">
    <property type="entry name" value="Beta-barrel_RND"/>
    <property type="match status" value="1"/>
</dbReference>
<dbReference type="InterPro" id="IPR058626">
    <property type="entry name" value="MdtA-like_b-barrel"/>
</dbReference>
<evidence type="ECO:0000313" key="8">
    <source>
        <dbReference type="EMBL" id="MCP1726898.1"/>
    </source>
</evidence>
<feature type="domain" description="Multidrug resistance protein MdtA-like beta-barrel" evidence="6">
    <location>
        <begin position="216"/>
        <end position="295"/>
    </location>
</feature>
<dbReference type="SUPFAM" id="SSF111369">
    <property type="entry name" value="HlyD-like secretion proteins"/>
    <property type="match status" value="1"/>
</dbReference>
<dbReference type="Gene3D" id="1.10.287.470">
    <property type="entry name" value="Helix hairpin bin"/>
    <property type="match status" value="1"/>
</dbReference>
<dbReference type="Gene3D" id="2.40.50.100">
    <property type="match status" value="1"/>
</dbReference>
<comment type="subcellular location">
    <subcellularLocation>
        <location evidence="1">Cell inner membrane</location>
        <topology evidence="1">Lipid-anchor</topology>
    </subcellularLocation>
</comment>
<proteinExistence type="inferred from homology"/>
<dbReference type="PANTHER" id="PTHR30158">
    <property type="entry name" value="ACRA/E-RELATED COMPONENT OF DRUG EFFLUX TRANSPORTER"/>
    <property type="match status" value="1"/>
</dbReference>
<feature type="region of interest" description="Disordered" evidence="3">
    <location>
        <begin position="361"/>
        <end position="404"/>
    </location>
</feature>
<evidence type="ECO:0000256" key="2">
    <source>
        <dbReference type="ARBA" id="ARBA00009477"/>
    </source>
</evidence>
<evidence type="ECO:0000256" key="4">
    <source>
        <dbReference type="SAM" id="SignalP"/>
    </source>
</evidence>
<dbReference type="Gene3D" id="2.40.30.170">
    <property type="match status" value="1"/>
</dbReference>
<protein>
    <submittedName>
        <fullName evidence="8">Membrane fusion protein (Multidrug efflux system)</fullName>
    </submittedName>
</protein>
<organism evidence="8 9">
    <name type="scientific">Natronospira proteinivora</name>
    <dbReference type="NCBI Taxonomy" id="1807133"/>
    <lineage>
        <taxon>Bacteria</taxon>
        <taxon>Pseudomonadati</taxon>
        <taxon>Pseudomonadota</taxon>
        <taxon>Gammaproteobacteria</taxon>
        <taxon>Natronospirales</taxon>
        <taxon>Natronospiraceae</taxon>
        <taxon>Natronospira</taxon>
    </lineage>
</organism>
<dbReference type="Pfam" id="PF25967">
    <property type="entry name" value="RND-MFP_C"/>
    <property type="match status" value="1"/>
</dbReference>
<dbReference type="InterPro" id="IPR058625">
    <property type="entry name" value="MdtA-like_BSH"/>
</dbReference>
<dbReference type="Gene3D" id="2.40.420.20">
    <property type="match status" value="1"/>
</dbReference>
<feature type="chain" id="PRO_5047056266" evidence="4">
    <location>
        <begin position="31"/>
        <end position="404"/>
    </location>
</feature>
<feature type="compositionally biased region" description="Acidic residues" evidence="3">
    <location>
        <begin position="373"/>
        <end position="389"/>
    </location>
</feature>
<dbReference type="InterPro" id="IPR006143">
    <property type="entry name" value="RND_pump_MFP"/>
</dbReference>
<evidence type="ECO:0000259" key="6">
    <source>
        <dbReference type="Pfam" id="PF25944"/>
    </source>
</evidence>
<dbReference type="NCBIfam" id="TIGR01730">
    <property type="entry name" value="RND_mfp"/>
    <property type="match status" value="1"/>
</dbReference>